<sequence length="159" mass="17770">MRSSSQRMYIGQVLDLYKTGDNSRYGSISEASNIKDIAWLSLRVYLPIQNGGNSDDEDMIDEPDSSLLDFSCGYKSYKCHLHTQAPSDHILYNLGGSVFEFRDGTILRARLQQPASKSCNDVNQPPVKAALAKLPPLKIRIPGAHGRRAYQYQQDSCRG</sequence>
<comment type="caution">
    <text evidence="1">The sequence shown here is derived from an EMBL/GenBank/DDBJ whole genome shotgun (WGS) entry which is preliminary data.</text>
</comment>
<dbReference type="InParanoid" id="A0A409XA87"/>
<dbReference type="OrthoDB" id="2436145at2759"/>
<accession>A0A409XA87</accession>
<dbReference type="AlphaFoldDB" id="A0A409XA87"/>
<gene>
    <name evidence="1" type="ORF">CVT24_011811</name>
</gene>
<evidence type="ECO:0000313" key="2">
    <source>
        <dbReference type="Proteomes" id="UP000284842"/>
    </source>
</evidence>
<dbReference type="EMBL" id="NHTK01004231">
    <property type="protein sequence ID" value="PPQ87597.1"/>
    <property type="molecule type" value="Genomic_DNA"/>
</dbReference>
<protein>
    <submittedName>
        <fullName evidence="1">Uncharacterized protein</fullName>
    </submittedName>
</protein>
<name>A0A409XA87_9AGAR</name>
<evidence type="ECO:0000313" key="1">
    <source>
        <dbReference type="EMBL" id="PPQ87597.1"/>
    </source>
</evidence>
<dbReference type="Proteomes" id="UP000284842">
    <property type="component" value="Unassembled WGS sequence"/>
</dbReference>
<reference evidence="1 2" key="1">
    <citation type="journal article" date="2018" name="Evol. Lett.">
        <title>Horizontal gene cluster transfer increased hallucinogenic mushroom diversity.</title>
        <authorList>
            <person name="Reynolds H.T."/>
            <person name="Vijayakumar V."/>
            <person name="Gluck-Thaler E."/>
            <person name="Korotkin H.B."/>
            <person name="Matheny P.B."/>
            <person name="Slot J.C."/>
        </authorList>
    </citation>
    <scope>NUCLEOTIDE SEQUENCE [LARGE SCALE GENOMIC DNA]</scope>
    <source>
        <strain evidence="1 2">2629</strain>
    </source>
</reference>
<keyword evidence="2" id="KW-1185">Reference proteome</keyword>
<proteinExistence type="predicted"/>
<organism evidence="1 2">
    <name type="scientific">Panaeolus cyanescens</name>
    <dbReference type="NCBI Taxonomy" id="181874"/>
    <lineage>
        <taxon>Eukaryota</taxon>
        <taxon>Fungi</taxon>
        <taxon>Dikarya</taxon>
        <taxon>Basidiomycota</taxon>
        <taxon>Agaricomycotina</taxon>
        <taxon>Agaricomycetes</taxon>
        <taxon>Agaricomycetidae</taxon>
        <taxon>Agaricales</taxon>
        <taxon>Agaricineae</taxon>
        <taxon>Galeropsidaceae</taxon>
        <taxon>Panaeolus</taxon>
    </lineage>
</organism>